<feature type="compositionally biased region" description="Basic and acidic residues" evidence="1">
    <location>
        <begin position="203"/>
        <end position="212"/>
    </location>
</feature>
<protein>
    <submittedName>
        <fullName evidence="2">Uncharacterized protein</fullName>
    </submittedName>
</protein>
<organism evidence="2 3">
    <name type="scientific">Neogobius melanostomus</name>
    <name type="common">round goby</name>
    <dbReference type="NCBI Taxonomy" id="47308"/>
    <lineage>
        <taxon>Eukaryota</taxon>
        <taxon>Metazoa</taxon>
        <taxon>Chordata</taxon>
        <taxon>Craniata</taxon>
        <taxon>Vertebrata</taxon>
        <taxon>Euteleostomi</taxon>
        <taxon>Actinopterygii</taxon>
        <taxon>Neopterygii</taxon>
        <taxon>Teleostei</taxon>
        <taxon>Neoteleostei</taxon>
        <taxon>Acanthomorphata</taxon>
        <taxon>Gobiaria</taxon>
        <taxon>Gobiiformes</taxon>
        <taxon>Gobioidei</taxon>
        <taxon>Gobiidae</taxon>
        <taxon>Benthophilinae</taxon>
        <taxon>Neogobiini</taxon>
        <taxon>Neogobius</taxon>
    </lineage>
</organism>
<feature type="compositionally biased region" description="Polar residues" evidence="1">
    <location>
        <begin position="169"/>
        <end position="180"/>
    </location>
</feature>
<dbReference type="AlphaFoldDB" id="A0A8C6TZW1"/>
<feature type="compositionally biased region" description="Polar residues" evidence="1">
    <location>
        <begin position="115"/>
        <end position="160"/>
    </location>
</feature>
<sequence length="540" mass="59850">MDGSPVLRQQSRNTIRSEIFRTKGEQNKLTIGSKSSKALSLHPLLLNLENQDPGSSGQVRPPHERPGVSRLPVLAKSLHLQNSNEFNVAHSKWEEKPLAGKVRTKKPSTRPVPFNFSQPKSTRVASENQYSTAIHPTRTSKLNNISSSQIKTTNRNSKFSGTLPENAKSIKSSENTSQPLGHSRPSHKTSVTVPKPVSCAPNSREKRADATEKLSASEICSKNMTLLSLKDTSSITKSTPWALQSILKNEGVKAKTSSHTVCTKSCYSSMKKVQFSPNAAALQSVLQNEGVKADGPVGATPRNSVCPAGRSTSISTAQRVLVKKNPDEPSPGRAVAARIQTPVQKWTPQRVTRPMSGMVSGLFMHCPSIKILVCTFLRRLFFFFIQCKGEMQSPKAKEKEEDGLLKEKEPVMRPFIQNPERESVIFFSTGKKLFRDPPFKKPEASDNEQHNPEDTLQQSWQISATIETETKAVAMLRKRLPHLGELRLDEEVATYTSVPVPPFLGFHTPRPHCGNPIATILHFEESARYLPMHLCSETRV</sequence>
<feature type="region of interest" description="Disordered" evidence="1">
    <location>
        <begin position="97"/>
        <end position="214"/>
    </location>
</feature>
<evidence type="ECO:0000313" key="3">
    <source>
        <dbReference type="Proteomes" id="UP000694523"/>
    </source>
</evidence>
<feature type="region of interest" description="Disordered" evidence="1">
    <location>
        <begin position="48"/>
        <end position="68"/>
    </location>
</feature>
<feature type="compositionally biased region" description="Polar residues" evidence="1">
    <location>
        <begin position="49"/>
        <end position="58"/>
    </location>
</feature>
<name>A0A8C6TZW1_9GOBI</name>
<dbReference type="Proteomes" id="UP000694523">
    <property type="component" value="Unplaced"/>
</dbReference>
<feature type="region of interest" description="Disordered" evidence="1">
    <location>
        <begin position="436"/>
        <end position="456"/>
    </location>
</feature>
<accession>A0A8C6TZW1</accession>
<evidence type="ECO:0000256" key="1">
    <source>
        <dbReference type="SAM" id="MobiDB-lite"/>
    </source>
</evidence>
<feature type="compositionally biased region" description="Basic and acidic residues" evidence="1">
    <location>
        <begin position="436"/>
        <end position="453"/>
    </location>
</feature>
<dbReference type="Ensembl" id="ENSNMLT00000031548.1">
    <property type="protein sequence ID" value="ENSNMLP00000028253.1"/>
    <property type="gene ID" value="ENSNMLG00000017979.1"/>
</dbReference>
<evidence type="ECO:0000313" key="2">
    <source>
        <dbReference type="Ensembl" id="ENSNMLP00000028253.1"/>
    </source>
</evidence>
<keyword evidence="3" id="KW-1185">Reference proteome</keyword>
<reference evidence="2" key="2">
    <citation type="submission" date="2025-09" db="UniProtKB">
        <authorList>
            <consortium name="Ensembl"/>
        </authorList>
    </citation>
    <scope>IDENTIFICATION</scope>
</reference>
<proteinExistence type="predicted"/>
<reference evidence="2" key="1">
    <citation type="submission" date="2025-08" db="UniProtKB">
        <authorList>
            <consortium name="Ensembl"/>
        </authorList>
    </citation>
    <scope>IDENTIFICATION</scope>
</reference>